<dbReference type="AlphaFoldDB" id="A0AA38L6V1"/>
<evidence type="ECO:0000313" key="1">
    <source>
        <dbReference type="EMBL" id="KAH9310010.1"/>
    </source>
</evidence>
<feature type="non-terminal residue" evidence="1">
    <location>
        <position position="1"/>
    </location>
</feature>
<organism evidence="1 2">
    <name type="scientific">Taxus chinensis</name>
    <name type="common">Chinese yew</name>
    <name type="synonym">Taxus wallichiana var. chinensis</name>
    <dbReference type="NCBI Taxonomy" id="29808"/>
    <lineage>
        <taxon>Eukaryota</taxon>
        <taxon>Viridiplantae</taxon>
        <taxon>Streptophyta</taxon>
        <taxon>Embryophyta</taxon>
        <taxon>Tracheophyta</taxon>
        <taxon>Spermatophyta</taxon>
        <taxon>Pinopsida</taxon>
        <taxon>Pinidae</taxon>
        <taxon>Conifers II</taxon>
        <taxon>Cupressales</taxon>
        <taxon>Taxaceae</taxon>
        <taxon>Taxus</taxon>
    </lineage>
</organism>
<name>A0AA38L6V1_TAXCH</name>
<dbReference type="Proteomes" id="UP000824469">
    <property type="component" value="Unassembled WGS sequence"/>
</dbReference>
<reference evidence="1 2" key="1">
    <citation type="journal article" date="2021" name="Nat. Plants">
        <title>The Taxus genome provides insights into paclitaxel biosynthesis.</title>
        <authorList>
            <person name="Xiong X."/>
            <person name="Gou J."/>
            <person name="Liao Q."/>
            <person name="Li Y."/>
            <person name="Zhou Q."/>
            <person name="Bi G."/>
            <person name="Li C."/>
            <person name="Du R."/>
            <person name="Wang X."/>
            <person name="Sun T."/>
            <person name="Guo L."/>
            <person name="Liang H."/>
            <person name="Lu P."/>
            <person name="Wu Y."/>
            <person name="Zhang Z."/>
            <person name="Ro D.K."/>
            <person name="Shang Y."/>
            <person name="Huang S."/>
            <person name="Yan J."/>
        </authorList>
    </citation>
    <scope>NUCLEOTIDE SEQUENCE [LARGE SCALE GENOMIC DNA]</scope>
    <source>
        <strain evidence="1">Ta-2019</strain>
    </source>
</reference>
<proteinExistence type="predicted"/>
<sequence length="64" mass="7198">ARNPKCIDRLACRGFAKVPISTVRVGVFQSFDLYRLARRGFSKFRSSTVSVRVSQSSDVKSKCQ</sequence>
<protein>
    <submittedName>
        <fullName evidence="1">Uncharacterized protein</fullName>
    </submittedName>
</protein>
<comment type="caution">
    <text evidence="1">The sequence shown here is derived from an EMBL/GenBank/DDBJ whole genome shotgun (WGS) entry which is preliminary data.</text>
</comment>
<accession>A0AA38L6V1</accession>
<evidence type="ECO:0000313" key="2">
    <source>
        <dbReference type="Proteomes" id="UP000824469"/>
    </source>
</evidence>
<feature type="non-terminal residue" evidence="1">
    <location>
        <position position="64"/>
    </location>
</feature>
<keyword evidence="2" id="KW-1185">Reference proteome</keyword>
<dbReference type="EMBL" id="JAHRHJ020000007">
    <property type="protein sequence ID" value="KAH9310010.1"/>
    <property type="molecule type" value="Genomic_DNA"/>
</dbReference>
<gene>
    <name evidence="1" type="ORF">KI387_037921</name>
</gene>